<reference evidence="1 2" key="1">
    <citation type="journal article" date="2014" name="Agronomy (Basel)">
        <title>A Draft Genome Sequence for Ensete ventricosum, the Drought-Tolerant Tree Against Hunger.</title>
        <authorList>
            <person name="Harrison J."/>
            <person name="Moore K.A."/>
            <person name="Paszkiewicz K."/>
            <person name="Jones T."/>
            <person name="Grant M."/>
            <person name="Ambacheew D."/>
            <person name="Muzemil S."/>
            <person name="Studholme D.J."/>
        </authorList>
    </citation>
    <scope>NUCLEOTIDE SEQUENCE [LARGE SCALE GENOMIC DNA]</scope>
</reference>
<dbReference type="EMBL" id="AMZH03004735">
    <property type="protein sequence ID" value="RRT68317.1"/>
    <property type="molecule type" value="Genomic_DNA"/>
</dbReference>
<protein>
    <submittedName>
        <fullName evidence="1">Uncharacterized protein</fullName>
    </submittedName>
</protein>
<proteinExistence type="predicted"/>
<sequence length="51" mass="5882">MLIWRTTGSTTPTRSLRSRMLTSRTNTTTLKVITLWRLFVLSFHNLSIKSG</sequence>
<name>A0A426ZWI0_ENSVE</name>
<organism evidence="1 2">
    <name type="scientific">Ensete ventricosum</name>
    <name type="common">Abyssinian banana</name>
    <name type="synonym">Musa ensete</name>
    <dbReference type="NCBI Taxonomy" id="4639"/>
    <lineage>
        <taxon>Eukaryota</taxon>
        <taxon>Viridiplantae</taxon>
        <taxon>Streptophyta</taxon>
        <taxon>Embryophyta</taxon>
        <taxon>Tracheophyta</taxon>
        <taxon>Spermatophyta</taxon>
        <taxon>Magnoliopsida</taxon>
        <taxon>Liliopsida</taxon>
        <taxon>Zingiberales</taxon>
        <taxon>Musaceae</taxon>
        <taxon>Ensete</taxon>
    </lineage>
</organism>
<comment type="caution">
    <text evidence="1">The sequence shown here is derived from an EMBL/GenBank/DDBJ whole genome shotgun (WGS) entry which is preliminary data.</text>
</comment>
<evidence type="ECO:0000313" key="1">
    <source>
        <dbReference type="EMBL" id="RRT68317.1"/>
    </source>
</evidence>
<accession>A0A426ZWI0</accession>
<dbReference type="Proteomes" id="UP000287651">
    <property type="component" value="Unassembled WGS sequence"/>
</dbReference>
<gene>
    <name evidence="1" type="ORF">B296_00026116</name>
</gene>
<evidence type="ECO:0000313" key="2">
    <source>
        <dbReference type="Proteomes" id="UP000287651"/>
    </source>
</evidence>
<dbReference type="AlphaFoldDB" id="A0A426ZWI0"/>